<protein>
    <submittedName>
        <fullName evidence="1">Uncharacterized protein</fullName>
    </submittedName>
</protein>
<accession>A0ABZ0IYJ9</accession>
<sequence>MNEAEINELKLRLKGMSESKMDVIIEKIKPLVSKGFTPQEIFPMGIRVQPEEKVEDAVISFLTRPGQEHNSLLQQLSDGGLTEARVFTVGIIRDDFMRTEVTLKGR</sequence>
<dbReference type="EMBL" id="CP136051">
    <property type="protein sequence ID" value="WOK09209.1"/>
    <property type="molecule type" value="Genomic_DNA"/>
</dbReference>
<gene>
    <name evidence="1" type="ORF">RT717_11230</name>
</gene>
<reference evidence="1 2" key="1">
    <citation type="journal article" date="2023" name="Microbiol. Resour. Announc.">
        <title>Complete Genome Sequence of Imperialibacter roseus strain P4T.</title>
        <authorList>
            <person name="Tizabi D.R."/>
            <person name="Bachvaroff T."/>
            <person name="Hill R.T."/>
        </authorList>
    </citation>
    <scope>NUCLEOTIDE SEQUENCE [LARGE SCALE GENOMIC DNA]</scope>
    <source>
        <strain evidence="1 2">P4T</strain>
    </source>
</reference>
<dbReference type="RefSeq" id="WP_317491829.1">
    <property type="nucleotide sequence ID" value="NZ_CP136051.1"/>
</dbReference>
<keyword evidence="2" id="KW-1185">Reference proteome</keyword>
<organism evidence="1 2">
    <name type="scientific">Imperialibacter roseus</name>
    <dbReference type="NCBI Taxonomy" id="1324217"/>
    <lineage>
        <taxon>Bacteria</taxon>
        <taxon>Pseudomonadati</taxon>
        <taxon>Bacteroidota</taxon>
        <taxon>Cytophagia</taxon>
        <taxon>Cytophagales</taxon>
        <taxon>Flammeovirgaceae</taxon>
        <taxon>Imperialibacter</taxon>
    </lineage>
</organism>
<evidence type="ECO:0000313" key="2">
    <source>
        <dbReference type="Proteomes" id="UP001302349"/>
    </source>
</evidence>
<name>A0ABZ0IYJ9_9BACT</name>
<dbReference type="Proteomes" id="UP001302349">
    <property type="component" value="Chromosome"/>
</dbReference>
<proteinExistence type="predicted"/>
<evidence type="ECO:0000313" key="1">
    <source>
        <dbReference type="EMBL" id="WOK09209.1"/>
    </source>
</evidence>